<keyword evidence="7" id="KW-0472">Membrane</keyword>
<protein>
    <submittedName>
        <fullName evidence="8">Uncharacterized protein</fullName>
    </submittedName>
</protein>
<evidence type="ECO:0000256" key="2">
    <source>
        <dbReference type="ARBA" id="ARBA00006375"/>
    </source>
</evidence>
<dbReference type="SUPFAM" id="SSF103506">
    <property type="entry name" value="Mitochondrial carrier"/>
    <property type="match status" value="1"/>
</dbReference>
<evidence type="ECO:0000256" key="6">
    <source>
        <dbReference type="ARBA" id="ARBA00022989"/>
    </source>
</evidence>
<evidence type="ECO:0000256" key="1">
    <source>
        <dbReference type="ARBA" id="ARBA00004141"/>
    </source>
</evidence>
<dbReference type="Gene3D" id="1.50.40.10">
    <property type="entry name" value="Mitochondrial carrier domain"/>
    <property type="match status" value="1"/>
</dbReference>
<dbReference type="InterPro" id="IPR018108">
    <property type="entry name" value="MCP_transmembrane"/>
</dbReference>
<gene>
    <name evidence="8" type="ORF">BSP0115_LOCUS16794</name>
</gene>
<organism evidence="8">
    <name type="scientific">Bicosoecida sp. CB-2014</name>
    <dbReference type="NCBI Taxonomy" id="1486930"/>
    <lineage>
        <taxon>Eukaryota</taxon>
        <taxon>Sar</taxon>
        <taxon>Stramenopiles</taxon>
        <taxon>Bigyra</taxon>
        <taxon>Opalozoa</taxon>
        <taxon>Bicosoecida</taxon>
    </lineage>
</organism>
<dbReference type="GO" id="GO:0016020">
    <property type="term" value="C:membrane"/>
    <property type="evidence" value="ECO:0007669"/>
    <property type="project" value="UniProtKB-SubCell"/>
</dbReference>
<comment type="similarity">
    <text evidence="2">Belongs to the mitochondrial carrier (TC 2.A.29) family.</text>
</comment>
<evidence type="ECO:0000256" key="7">
    <source>
        <dbReference type="ARBA" id="ARBA00023136"/>
    </source>
</evidence>
<dbReference type="PANTHER" id="PTHR45667">
    <property type="entry name" value="S-ADENOSYLMETHIONINE MITOCHONDRIAL CARRIER PROTEIN"/>
    <property type="match status" value="1"/>
</dbReference>
<keyword evidence="5" id="KW-0677">Repeat</keyword>
<evidence type="ECO:0000313" key="8">
    <source>
        <dbReference type="EMBL" id="CAD8923531.1"/>
    </source>
</evidence>
<keyword evidence="6" id="KW-1133">Transmembrane helix</keyword>
<dbReference type="EMBL" id="HBFS01025099">
    <property type="protein sequence ID" value="CAD8923531.1"/>
    <property type="molecule type" value="Transcribed_RNA"/>
</dbReference>
<dbReference type="Pfam" id="PF00153">
    <property type="entry name" value="Mito_carr"/>
    <property type="match status" value="1"/>
</dbReference>
<evidence type="ECO:0000256" key="5">
    <source>
        <dbReference type="ARBA" id="ARBA00022737"/>
    </source>
</evidence>
<name>A0A7S1CMW9_9STRA</name>
<dbReference type="InterPro" id="IPR023395">
    <property type="entry name" value="MCP_dom_sf"/>
</dbReference>
<evidence type="ECO:0000256" key="3">
    <source>
        <dbReference type="ARBA" id="ARBA00022448"/>
    </source>
</evidence>
<evidence type="ECO:0000256" key="4">
    <source>
        <dbReference type="ARBA" id="ARBA00022692"/>
    </source>
</evidence>
<keyword evidence="4" id="KW-0812">Transmembrane</keyword>
<sequence>MEFMFGGVAGVCEVAFTHPLDVCKTRLQAGIPLKFDIRSLYAGAVPRLTGVVPMRMVFWGSTFWLNAHLPIEDERRRALTAGALAGSAQTLIDGPIEVLKIRQIAGAEVGAAAAASATQATVRVGMFTGFGATLVRNVGFCMCLTLGTFAAPATLPAAVGPGLGALVGTIVTQPIDTIKTLQQSGQKVPRLSDMSTRFLFSGLGHRAGQGVVAMVIGAAVMRACERFVASDLLGHEEDLADADLLT</sequence>
<keyword evidence="3" id="KW-0813">Transport</keyword>
<dbReference type="AlphaFoldDB" id="A0A7S1CMW9"/>
<proteinExistence type="inferred from homology"/>
<accession>A0A7S1CMW9</accession>
<reference evidence="8" key="1">
    <citation type="submission" date="2021-01" db="EMBL/GenBank/DDBJ databases">
        <authorList>
            <person name="Corre E."/>
            <person name="Pelletier E."/>
            <person name="Niang G."/>
            <person name="Scheremetjew M."/>
            <person name="Finn R."/>
            <person name="Kale V."/>
            <person name="Holt S."/>
            <person name="Cochrane G."/>
            <person name="Meng A."/>
            <person name="Brown T."/>
            <person name="Cohen L."/>
        </authorList>
    </citation>
    <scope>NUCLEOTIDE SEQUENCE</scope>
    <source>
        <strain evidence="8">Ms1</strain>
    </source>
</reference>
<comment type="subcellular location">
    <subcellularLocation>
        <location evidence="1">Membrane</location>
        <topology evidence="1">Multi-pass membrane protein</topology>
    </subcellularLocation>
</comment>